<dbReference type="AlphaFoldDB" id="A0A9X3EEV9"/>
<dbReference type="InterPro" id="IPR017946">
    <property type="entry name" value="PLC-like_Pdiesterase_TIM-brl"/>
</dbReference>
<dbReference type="CDD" id="cd08562">
    <property type="entry name" value="GDPD_EcUgpQ_like"/>
    <property type="match status" value="1"/>
</dbReference>
<dbReference type="Gene3D" id="3.20.20.190">
    <property type="entry name" value="Phosphatidylinositol (PI) phosphodiesterase"/>
    <property type="match status" value="1"/>
</dbReference>
<dbReference type="InterPro" id="IPR030395">
    <property type="entry name" value="GP_PDE_dom"/>
</dbReference>
<feature type="domain" description="GP-PDE" evidence="1">
    <location>
        <begin position="16"/>
        <end position="252"/>
    </location>
</feature>
<dbReference type="PANTHER" id="PTHR46211">
    <property type="entry name" value="GLYCEROPHOSPHORYL DIESTER PHOSPHODIESTERASE"/>
    <property type="match status" value="1"/>
</dbReference>
<proteinExistence type="predicted"/>
<comment type="caution">
    <text evidence="2">The sequence shown here is derived from an EMBL/GenBank/DDBJ whole genome shotgun (WGS) entry which is preliminary data.</text>
</comment>
<evidence type="ECO:0000313" key="3">
    <source>
        <dbReference type="Proteomes" id="UP001150830"/>
    </source>
</evidence>
<gene>
    <name evidence="2" type="ORF">OUO13_09595</name>
</gene>
<evidence type="ECO:0000313" key="2">
    <source>
        <dbReference type="EMBL" id="MCY0965440.1"/>
    </source>
</evidence>
<accession>A0A9X3EEV9</accession>
<reference evidence="2" key="1">
    <citation type="submission" date="2022-11" db="EMBL/GenBank/DDBJ databases">
        <title>Parathalassolutuus dongxingensis gen. nov., sp. nov., a novel member of family Oceanospirillaceae isolated from a coastal shrimp pond in Guangxi, China.</title>
        <authorList>
            <person name="Chen H."/>
        </authorList>
    </citation>
    <scope>NUCLEOTIDE SEQUENCE</scope>
    <source>
        <strain evidence="2">G-43</strain>
    </source>
</reference>
<dbReference type="RefSeq" id="WP_283173651.1">
    <property type="nucleotide sequence ID" value="NZ_JAPNOA010000026.1"/>
</dbReference>
<dbReference type="GO" id="GO:0008081">
    <property type="term" value="F:phosphoric diester hydrolase activity"/>
    <property type="evidence" value="ECO:0007669"/>
    <property type="project" value="InterPro"/>
</dbReference>
<dbReference type="PROSITE" id="PS51704">
    <property type="entry name" value="GP_PDE"/>
    <property type="match status" value="1"/>
</dbReference>
<keyword evidence="3" id="KW-1185">Reference proteome</keyword>
<dbReference type="Pfam" id="PF03009">
    <property type="entry name" value="GDPD"/>
    <property type="match status" value="1"/>
</dbReference>
<dbReference type="PANTHER" id="PTHR46211:SF1">
    <property type="entry name" value="GLYCEROPHOSPHODIESTER PHOSPHODIESTERASE, CYTOPLASMIC"/>
    <property type="match status" value="1"/>
</dbReference>
<organism evidence="2 3">
    <name type="scientific">Parathalassolituus penaei</name>
    <dbReference type="NCBI Taxonomy" id="2997323"/>
    <lineage>
        <taxon>Bacteria</taxon>
        <taxon>Pseudomonadati</taxon>
        <taxon>Pseudomonadota</taxon>
        <taxon>Gammaproteobacteria</taxon>
        <taxon>Oceanospirillales</taxon>
        <taxon>Oceanospirillaceae</taxon>
        <taxon>Parathalassolituus</taxon>
    </lineage>
</organism>
<dbReference type="SUPFAM" id="SSF51695">
    <property type="entry name" value="PLC-like phosphodiesterases"/>
    <property type="match status" value="1"/>
</dbReference>
<dbReference type="EMBL" id="JAPNOA010000026">
    <property type="protein sequence ID" value="MCY0965440.1"/>
    <property type="molecule type" value="Genomic_DNA"/>
</dbReference>
<protein>
    <submittedName>
        <fullName evidence="2">Glycerophosphoryl diester phosphodiesterase</fullName>
    </submittedName>
</protein>
<dbReference type="GO" id="GO:0006629">
    <property type="term" value="P:lipid metabolic process"/>
    <property type="evidence" value="ECO:0007669"/>
    <property type="project" value="InterPro"/>
</dbReference>
<dbReference type="Proteomes" id="UP001150830">
    <property type="component" value="Unassembled WGS sequence"/>
</dbReference>
<evidence type="ECO:0000259" key="1">
    <source>
        <dbReference type="PROSITE" id="PS51704"/>
    </source>
</evidence>
<name>A0A9X3EEV9_9GAMM</name>
<sequence>MPVRLGYSDTAYEQLPTVIAHRGASGEAPENTLPAFELAASQGARWLEVDVAISADGQAVIFHDERLERCTDGKGWLLNQNLEDLQHLDAGLWFGKQFRNTRIPTLAELLDFAEEHDLGLNLEIKPVIGREAETVWAMRQELIRHPLHQPVLLSSFNTTALKCARTHLPHLTRALLTEAIPRDWQQRLQDLECSGLHFCADLIEPAAVEQIRTAGYRALAYTVNNPDQALRLYDAGVNAVFTDFPQRLLKSATIPDRHH</sequence>